<dbReference type="Gene3D" id="3.75.10.10">
    <property type="entry name" value="L-arginine/glycine Amidinotransferase, Chain A"/>
    <property type="match status" value="1"/>
</dbReference>
<evidence type="ECO:0000256" key="2">
    <source>
        <dbReference type="ARBA" id="ARBA00022679"/>
    </source>
</evidence>
<gene>
    <name evidence="3" type="ORF">SAMN04488018_1258</name>
</gene>
<dbReference type="RefSeq" id="WP_074747772.1">
    <property type="nucleotide sequence ID" value="NZ_FNYS01000025.1"/>
</dbReference>
<dbReference type="SUPFAM" id="SSF55909">
    <property type="entry name" value="Pentein"/>
    <property type="match status" value="1"/>
</dbReference>
<dbReference type="GO" id="GO:0016787">
    <property type="term" value="F:hydrolase activity"/>
    <property type="evidence" value="ECO:0007669"/>
    <property type="project" value="UniProtKB-KW"/>
</dbReference>
<accession>A0A1H6XV01</accession>
<protein>
    <submittedName>
        <fullName evidence="3">N-Dimethylarginine dimethylaminohydrolase</fullName>
    </submittedName>
</protein>
<dbReference type="InterPro" id="IPR033195">
    <property type="entry name" value="AmidinoTrfase"/>
</dbReference>
<evidence type="ECO:0000256" key="1">
    <source>
        <dbReference type="ARBA" id="ARBA00006943"/>
    </source>
</evidence>
<evidence type="ECO:0000313" key="3">
    <source>
        <dbReference type="EMBL" id="SEJ32873.1"/>
    </source>
</evidence>
<organism evidence="3 4">
    <name type="scientific">Myroides marinus</name>
    <dbReference type="NCBI Taxonomy" id="703342"/>
    <lineage>
        <taxon>Bacteria</taxon>
        <taxon>Pseudomonadati</taxon>
        <taxon>Bacteroidota</taxon>
        <taxon>Flavobacteriia</taxon>
        <taxon>Flavobacteriales</taxon>
        <taxon>Flavobacteriaceae</taxon>
        <taxon>Myroides</taxon>
    </lineage>
</organism>
<keyword evidence="2" id="KW-0808">Transferase</keyword>
<keyword evidence="3" id="KW-0378">Hydrolase</keyword>
<dbReference type="GeneID" id="82258498"/>
<dbReference type="Pfam" id="PF19420">
    <property type="entry name" value="DDAH_eukar"/>
    <property type="match status" value="1"/>
</dbReference>
<dbReference type="GO" id="GO:0015067">
    <property type="term" value="F:amidinotransferase activity"/>
    <property type="evidence" value="ECO:0007669"/>
    <property type="project" value="InterPro"/>
</dbReference>
<comment type="similarity">
    <text evidence="1">Belongs to the amidinotransferase family.</text>
</comment>
<name>A0A1H6XV01_9FLAO</name>
<proteinExistence type="inferred from homology"/>
<dbReference type="PANTHER" id="PTHR10488">
    <property type="entry name" value="GLYCINE AMIDINOTRANSFERASE, MITOCHONDRIAL"/>
    <property type="match status" value="1"/>
</dbReference>
<dbReference type="AlphaFoldDB" id="A0A1H6XV01"/>
<dbReference type="PANTHER" id="PTHR10488:SF1">
    <property type="entry name" value="GLYCINE AMIDINOTRANSFERASE, MITOCHONDRIAL"/>
    <property type="match status" value="1"/>
</dbReference>
<dbReference type="Proteomes" id="UP000183077">
    <property type="component" value="Unassembled WGS sequence"/>
</dbReference>
<evidence type="ECO:0000313" key="4">
    <source>
        <dbReference type="Proteomes" id="UP000183077"/>
    </source>
</evidence>
<sequence length="326" mass="37157">MTFKNRIFVQNEFAPLKRVVLAASEFGYPMQTRQEDLRFLDQNACENSEINKGKDFKQAHPDLQLKWEMERENFKKLLQKHGVEVLQPRNLTKAEKQFNPKDGYANFFTRDPFFVIGDYLIEGSMRFLHRRHEISPLRDLLWPCVETATCKYISAPSAQISDPSDPTLGKGPFIEGGDILVLDNHILVGNSGLASNDFGFKWLSKLLTPLGYTVEQVRLHPDILHLDCALSLVKQNLMVICKEAFLDGIPEILKNWNAIYTTLDQAKNLATNGLPISTSLYVTDIAFKEIGEQIKTYGVQVEYLDFSITRSFGGSFRCSTQPLLRE</sequence>
<dbReference type="EMBL" id="FNYS01000025">
    <property type="protein sequence ID" value="SEJ32873.1"/>
    <property type="molecule type" value="Genomic_DNA"/>
</dbReference>
<reference evidence="3 4" key="1">
    <citation type="submission" date="2016-10" db="EMBL/GenBank/DDBJ databases">
        <authorList>
            <person name="de Groot N.N."/>
        </authorList>
    </citation>
    <scope>NUCLEOTIDE SEQUENCE [LARGE SCALE GENOMIC DNA]</scope>
    <source>
        <strain evidence="3 4">DSM 23048</strain>
    </source>
</reference>